<dbReference type="Proteomes" id="UP000617355">
    <property type="component" value="Unassembled WGS sequence"/>
</dbReference>
<protein>
    <recommendedName>
        <fullName evidence="5">Inner membrane-spanning protein YciB</fullName>
    </recommendedName>
</protein>
<keyword evidence="3 5" id="KW-1133">Transmembrane helix</keyword>
<feature type="transmembrane region" description="Helical" evidence="5">
    <location>
        <begin position="148"/>
        <end position="166"/>
    </location>
</feature>
<keyword evidence="2 5" id="KW-0812">Transmembrane</keyword>
<comment type="subcellular location">
    <subcellularLocation>
        <location evidence="5">Cell inner membrane</location>
        <topology evidence="5">Multi-pass membrane protein</topology>
    </subcellularLocation>
</comment>
<keyword evidence="5" id="KW-0997">Cell inner membrane</keyword>
<sequence length="207" mass="23060">MADEAMTDKAIKPAVKIALEYGPIIAFFVGYVLLKDRTFTVAGTDYSGFVAVTAMFIPLLAVATFLQWRLSGHLSKMQIATLVLVVAFGGLSVWLNDERFFKMKPTIIYLLFAGILGFGLLRGQSYLEAVMDQAMPLKREGWMILTRRLAAFFFALALANEAVWRTMSTDAWVNFKTFGLPLSIFAFFMAQSGLFARHGIAEEEKDG</sequence>
<evidence type="ECO:0000256" key="2">
    <source>
        <dbReference type="ARBA" id="ARBA00022692"/>
    </source>
</evidence>
<accession>A0ABQ1QNR4</accession>
<evidence type="ECO:0000256" key="4">
    <source>
        <dbReference type="ARBA" id="ARBA00023136"/>
    </source>
</evidence>
<evidence type="ECO:0000256" key="3">
    <source>
        <dbReference type="ARBA" id="ARBA00022989"/>
    </source>
</evidence>
<keyword evidence="1 5" id="KW-1003">Cell membrane</keyword>
<evidence type="ECO:0000256" key="5">
    <source>
        <dbReference type="HAMAP-Rule" id="MF_00189"/>
    </source>
</evidence>
<comment type="caution">
    <text evidence="6">The sequence shown here is derived from an EMBL/GenBank/DDBJ whole genome shotgun (WGS) entry which is preliminary data.</text>
</comment>
<feature type="transmembrane region" description="Helical" evidence="5">
    <location>
        <begin position="78"/>
        <end position="95"/>
    </location>
</feature>
<feature type="transmembrane region" description="Helical" evidence="5">
    <location>
        <begin position="178"/>
        <end position="196"/>
    </location>
</feature>
<comment type="function">
    <text evidence="5">Plays a role in cell envelope biogenesis, maintenance of cell envelope integrity and membrane homeostasis.</text>
</comment>
<dbReference type="Pfam" id="PF04279">
    <property type="entry name" value="IspA"/>
    <property type="match status" value="1"/>
</dbReference>
<feature type="transmembrane region" description="Helical" evidence="5">
    <location>
        <begin position="14"/>
        <end position="34"/>
    </location>
</feature>
<organism evidence="6 7">
    <name type="scientific">Sinisalibacter lacisalsi</name>
    <dbReference type="NCBI Taxonomy" id="1526570"/>
    <lineage>
        <taxon>Bacteria</taxon>
        <taxon>Pseudomonadati</taxon>
        <taxon>Pseudomonadota</taxon>
        <taxon>Alphaproteobacteria</taxon>
        <taxon>Rhodobacterales</taxon>
        <taxon>Roseobacteraceae</taxon>
        <taxon>Sinisalibacter</taxon>
    </lineage>
</organism>
<feature type="transmembrane region" description="Helical" evidence="5">
    <location>
        <begin position="107"/>
        <end position="127"/>
    </location>
</feature>
<dbReference type="EMBL" id="BMGI01000003">
    <property type="protein sequence ID" value="GGD35710.1"/>
    <property type="molecule type" value="Genomic_DNA"/>
</dbReference>
<keyword evidence="4 5" id="KW-0472">Membrane</keyword>
<dbReference type="HAMAP" id="MF_00189">
    <property type="entry name" value="YciB"/>
    <property type="match status" value="1"/>
</dbReference>
<proteinExistence type="inferred from homology"/>
<gene>
    <name evidence="5" type="primary">yciB</name>
    <name evidence="6" type="ORF">GCM10011358_19410</name>
</gene>
<evidence type="ECO:0000256" key="1">
    <source>
        <dbReference type="ARBA" id="ARBA00022475"/>
    </source>
</evidence>
<reference evidence="7" key="1">
    <citation type="journal article" date="2019" name="Int. J. Syst. Evol. Microbiol.">
        <title>The Global Catalogue of Microorganisms (GCM) 10K type strain sequencing project: providing services to taxonomists for standard genome sequencing and annotation.</title>
        <authorList>
            <consortium name="The Broad Institute Genomics Platform"/>
            <consortium name="The Broad Institute Genome Sequencing Center for Infectious Disease"/>
            <person name="Wu L."/>
            <person name="Ma J."/>
        </authorList>
    </citation>
    <scope>NUCLEOTIDE SEQUENCE [LARGE SCALE GENOMIC DNA]</scope>
    <source>
        <strain evidence="7">CGMCC 1.12922</strain>
    </source>
</reference>
<name>A0ABQ1QNR4_9RHOB</name>
<keyword evidence="7" id="KW-1185">Reference proteome</keyword>
<evidence type="ECO:0000313" key="7">
    <source>
        <dbReference type="Proteomes" id="UP000617355"/>
    </source>
</evidence>
<feature type="transmembrane region" description="Helical" evidence="5">
    <location>
        <begin position="46"/>
        <end position="66"/>
    </location>
</feature>
<dbReference type="PANTHER" id="PTHR36917:SF1">
    <property type="entry name" value="INNER MEMBRANE-SPANNING PROTEIN YCIB"/>
    <property type="match status" value="1"/>
</dbReference>
<dbReference type="InterPro" id="IPR006008">
    <property type="entry name" value="YciB"/>
</dbReference>
<dbReference type="PANTHER" id="PTHR36917">
    <property type="entry name" value="INTRACELLULAR SEPTATION PROTEIN A-RELATED"/>
    <property type="match status" value="1"/>
</dbReference>
<comment type="similarity">
    <text evidence="5">Belongs to the YciB family.</text>
</comment>
<evidence type="ECO:0000313" key="6">
    <source>
        <dbReference type="EMBL" id="GGD35710.1"/>
    </source>
</evidence>